<dbReference type="EMBL" id="LVYD01000102">
    <property type="protein sequence ID" value="OQP58263.1"/>
    <property type="molecule type" value="Genomic_DNA"/>
</dbReference>
<dbReference type="GO" id="GO:0006689">
    <property type="term" value="P:ganglioside catabolic process"/>
    <property type="evidence" value="ECO:0007669"/>
    <property type="project" value="TreeGrafter"/>
</dbReference>
<dbReference type="CDD" id="cd15482">
    <property type="entry name" value="Sialidase_non-viral"/>
    <property type="match status" value="1"/>
</dbReference>
<proteinExistence type="inferred from homology"/>
<dbReference type="PANTHER" id="PTHR10628">
    <property type="entry name" value="SIALIDASE"/>
    <property type="match status" value="1"/>
</dbReference>
<dbReference type="Gene3D" id="2.120.10.10">
    <property type="match status" value="1"/>
</dbReference>
<sequence>MPFVLVAKPSQNIVITQTHYQVPVLLQKTNNPVVRIHMHIDKAVNKASLAEMVFSTAGSSSWKDIKQLRLFYVGADSGMYNLWDPGKLHLFGESTKAGEKLVIKGDQSLKAGDHYFWLSAELKQDVSLLHVISINAIQATVNGRSIKIAGLSTLQQRTGIALRQHNQDSVHTYRIPGLATANDGALLAIYDVRRESARDLQGDIDIGVSRSVDGGKTWLPMQIAIDMDEWGGLPEKFNGVSDANILVDKNTGAIYIAGLWMHGVLDEQGKWIEGLTSASKDWNHQWRNKGSQPGFDVKQTAQFLIVKSEDNGKTWSKPVNITSQCKQEDWWLWAPAPGAGITLRDGTLVFPTQGRDKTGKAFSNITYSKDGGNTWHTSNRASKESTTENMAVELSDGTLMLNMRCNKNKTDTGDTNGRVIAITHNLGADWTEHPASRGALHEPVCMASIIRHDYVEKARPDDPRQNDTAGLAFGRGQKKSVLVFANPDSKTIRHHMTIRVSYDDGVTWPAVNKILLDEWKSRGYSCLTSIDADTIGIVYESSQCDLVFQQIKLKELLP</sequence>
<dbReference type="PANTHER" id="PTHR10628:SF30">
    <property type="entry name" value="EXO-ALPHA-SIALIDASE"/>
    <property type="match status" value="1"/>
</dbReference>
<feature type="domain" description="Sialidase N-terminal" evidence="5">
    <location>
        <begin position="15"/>
        <end position="143"/>
    </location>
</feature>
<dbReference type="Pfam" id="PF13859">
    <property type="entry name" value="BNR_3"/>
    <property type="match status" value="1"/>
</dbReference>
<dbReference type="GO" id="GO:0004308">
    <property type="term" value="F:exo-alpha-sialidase activity"/>
    <property type="evidence" value="ECO:0007669"/>
    <property type="project" value="UniProtKB-EC"/>
</dbReference>
<dbReference type="InterPro" id="IPR029456">
    <property type="entry name" value="Sialidase_N"/>
</dbReference>
<comment type="catalytic activity">
    <reaction evidence="1">
        <text>Hydrolysis of alpha-(2-&gt;3)-, alpha-(2-&gt;6)-, alpha-(2-&gt;8)- glycosidic linkages of terminal sialic acid residues in oligosaccharides, glycoproteins, glycolipids, colominic acid and synthetic substrates.</text>
        <dbReference type="EC" id="3.2.1.18"/>
    </reaction>
</comment>
<dbReference type="STRING" id="1703345.A3860_08055"/>
<dbReference type="EC" id="3.2.1.18" evidence="3"/>
<organism evidence="6 7">
    <name type="scientific">Niastella vici</name>
    <dbReference type="NCBI Taxonomy" id="1703345"/>
    <lineage>
        <taxon>Bacteria</taxon>
        <taxon>Pseudomonadati</taxon>
        <taxon>Bacteroidota</taxon>
        <taxon>Chitinophagia</taxon>
        <taxon>Chitinophagales</taxon>
        <taxon>Chitinophagaceae</taxon>
        <taxon>Niastella</taxon>
    </lineage>
</organism>
<evidence type="ECO:0000259" key="5">
    <source>
        <dbReference type="Pfam" id="PF14873"/>
    </source>
</evidence>
<evidence type="ECO:0000259" key="4">
    <source>
        <dbReference type="Pfam" id="PF13859"/>
    </source>
</evidence>
<dbReference type="GO" id="GO:0005737">
    <property type="term" value="C:cytoplasm"/>
    <property type="evidence" value="ECO:0007669"/>
    <property type="project" value="TreeGrafter"/>
</dbReference>
<name>A0A1V9FIR8_9BACT</name>
<dbReference type="InterPro" id="IPR011040">
    <property type="entry name" value="Sialidase"/>
</dbReference>
<dbReference type="GO" id="GO:0009313">
    <property type="term" value="P:oligosaccharide catabolic process"/>
    <property type="evidence" value="ECO:0007669"/>
    <property type="project" value="TreeGrafter"/>
</dbReference>
<feature type="domain" description="Sialidase" evidence="4">
    <location>
        <begin position="175"/>
        <end position="435"/>
    </location>
</feature>
<protein>
    <recommendedName>
        <fullName evidence="3">exo-alpha-sialidase</fullName>
        <ecNumber evidence="3">3.2.1.18</ecNumber>
    </recommendedName>
</protein>
<dbReference type="Gene3D" id="2.60.40.1290">
    <property type="match status" value="2"/>
</dbReference>
<evidence type="ECO:0000256" key="1">
    <source>
        <dbReference type="ARBA" id="ARBA00000427"/>
    </source>
</evidence>
<dbReference type="Pfam" id="PF14873">
    <property type="entry name" value="BNR_assoc_N"/>
    <property type="match status" value="1"/>
</dbReference>
<dbReference type="SUPFAM" id="SSF50939">
    <property type="entry name" value="Sialidases"/>
    <property type="match status" value="1"/>
</dbReference>
<dbReference type="AlphaFoldDB" id="A0A1V9FIR8"/>
<evidence type="ECO:0000313" key="7">
    <source>
        <dbReference type="Proteomes" id="UP000192796"/>
    </source>
</evidence>
<comment type="similarity">
    <text evidence="2">Belongs to the glycosyl hydrolase 33 family.</text>
</comment>
<gene>
    <name evidence="6" type="ORF">A3860_08055</name>
</gene>
<comment type="caution">
    <text evidence="6">The sequence shown here is derived from an EMBL/GenBank/DDBJ whole genome shotgun (WGS) entry which is preliminary data.</text>
</comment>
<dbReference type="GO" id="GO:0016020">
    <property type="term" value="C:membrane"/>
    <property type="evidence" value="ECO:0007669"/>
    <property type="project" value="TreeGrafter"/>
</dbReference>
<reference evidence="6 7" key="1">
    <citation type="submission" date="2016-03" db="EMBL/GenBank/DDBJ databases">
        <title>Niastella vici sp. nov., isolated from farmland soil.</title>
        <authorList>
            <person name="Chen L."/>
            <person name="Wang D."/>
            <person name="Yang S."/>
            <person name="Wang G."/>
        </authorList>
    </citation>
    <scope>NUCLEOTIDE SEQUENCE [LARGE SCALE GENOMIC DNA]</scope>
    <source>
        <strain evidence="6 7">DJ57</strain>
    </source>
</reference>
<evidence type="ECO:0000313" key="6">
    <source>
        <dbReference type="EMBL" id="OQP58263.1"/>
    </source>
</evidence>
<accession>A0A1V9FIR8</accession>
<evidence type="ECO:0000256" key="3">
    <source>
        <dbReference type="ARBA" id="ARBA00012733"/>
    </source>
</evidence>
<evidence type="ECO:0000256" key="2">
    <source>
        <dbReference type="ARBA" id="ARBA00009348"/>
    </source>
</evidence>
<keyword evidence="7" id="KW-1185">Reference proteome</keyword>
<dbReference type="Proteomes" id="UP000192796">
    <property type="component" value="Unassembled WGS sequence"/>
</dbReference>
<dbReference type="InterPro" id="IPR026856">
    <property type="entry name" value="Sialidase_fam"/>
</dbReference>
<dbReference type="InterPro" id="IPR036278">
    <property type="entry name" value="Sialidase_sf"/>
</dbReference>